<proteinExistence type="predicted"/>
<sequence>MLSLKFEHKSQNRTNIYYLTVNIY</sequence>
<name>A0A0K2TAZ5_LEPSM</name>
<dbReference type="AlphaFoldDB" id="A0A0K2TAZ5"/>
<evidence type="ECO:0000313" key="1">
    <source>
        <dbReference type="EMBL" id="CDW22742.1"/>
    </source>
</evidence>
<dbReference type="EMBL" id="HACA01005381">
    <property type="protein sequence ID" value="CDW22742.1"/>
    <property type="molecule type" value="Transcribed_RNA"/>
</dbReference>
<reference evidence="1" key="1">
    <citation type="submission" date="2014-05" db="EMBL/GenBank/DDBJ databases">
        <authorList>
            <person name="Chronopoulou M."/>
        </authorList>
    </citation>
    <scope>NUCLEOTIDE SEQUENCE</scope>
    <source>
        <tissue evidence="1">Whole organism</tissue>
    </source>
</reference>
<protein>
    <submittedName>
        <fullName evidence="1">Uncharacterized protein</fullName>
    </submittedName>
</protein>
<accession>A0A0K2TAZ5</accession>
<organism evidence="1">
    <name type="scientific">Lepeophtheirus salmonis</name>
    <name type="common">Salmon louse</name>
    <name type="synonym">Caligus salmonis</name>
    <dbReference type="NCBI Taxonomy" id="72036"/>
    <lineage>
        <taxon>Eukaryota</taxon>
        <taxon>Metazoa</taxon>
        <taxon>Ecdysozoa</taxon>
        <taxon>Arthropoda</taxon>
        <taxon>Crustacea</taxon>
        <taxon>Multicrustacea</taxon>
        <taxon>Hexanauplia</taxon>
        <taxon>Copepoda</taxon>
        <taxon>Siphonostomatoida</taxon>
        <taxon>Caligidae</taxon>
        <taxon>Lepeophtheirus</taxon>
    </lineage>
</organism>